<dbReference type="PANTHER" id="PTHR22589:SF103">
    <property type="entry name" value="CARNITINE O-ACETYL-TRANSFERASE, ISOFORM A-RELATED"/>
    <property type="match status" value="1"/>
</dbReference>
<dbReference type="Gene3D" id="3.30.559.10">
    <property type="entry name" value="Chloramphenicol acetyltransferase-like domain"/>
    <property type="match status" value="1"/>
</dbReference>
<dbReference type="STRING" id="131310.A0A0N4ZQL6"/>
<dbReference type="SUPFAM" id="SSF52777">
    <property type="entry name" value="CoA-dependent acyltransferases"/>
    <property type="match status" value="2"/>
</dbReference>
<organism evidence="6 7">
    <name type="scientific">Parastrongyloides trichosuri</name>
    <name type="common">Possum-specific nematode worm</name>
    <dbReference type="NCBI Taxonomy" id="131310"/>
    <lineage>
        <taxon>Eukaryota</taxon>
        <taxon>Metazoa</taxon>
        <taxon>Ecdysozoa</taxon>
        <taxon>Nematoda</taxon>
        <taxon>Chromadorea</taxon>
        <taxon>Rhabditida</taxon>
        <taxon>Tylenchina</taxon>
        <taxon>Panagrolaimomorpha</taxon>
        <taxon>Strongyloidoidea</taxon>
        <taxon>Strongyloididae</taxon>
        <taxon>Parastrongyloides</taxon>
    </lineage>
</organism>
<comment type="similarity">
    <text evidence="1">Belongs to the carnitine/choline acetyltransferase family.</text>
</comment>
<dbReference type="InterPro" id="IPR042231">
    <property type="entry name" value="Cho/carn_acyl_trans_2"/>
</dbReference>
<proteinExistence type="inferred from homology"/>
<evidence type="ECO:0000313" key="7">
    <source>
        <dbReference type="WBParaSite" id="PTRK_0001081100.1"/>
    </source>
</evidence>
<dbReference type="Gene3D" id="3.30.559.70">
    <property type="entry name" value="Choline/Carnitine o-acyltransferase, domain 2"/>
    <property type="match status" value="1"/>
</dbReference>
<sequence length="612" mass="70279">MSTNHGLPEIQKLGKNGLPKLIVPELEDTLSKFILLAKPLINNEEEFNKTKDLVRDFKSSEIGKKLQEYLKEREDKLNNWLTPWWLDIAYLEGRDPLPILTSPGMLFPKYNYEGIDGQIEYASKFIQSALMYHHLIKDGLIPQDKVGKTLFEMSQYKNLFGTTRVPRKKKDELFLGYEYKEWSKHIIVIRKGHAFKVPVYDKNGTILSINGLIKMIKNDVIPISNSRNPLPILSISAIDRDTWAEVWEKMETSNPDNVKLLLESLFVVNLDESIDFTKHKSPKNGVIKESLSGGGTKCNSLNRWYDKTLQYNITPNGFVTCTYEHTPAEGPPVGALCDFICDTIAKDKFIYNGTGVPYEKVERLDFKVDDDTKEIFDEAIKKIDYNSNNLDVKVHHFKEFGKNFPKHVKLSPDSFIQIAFQVAYYRIHKSHPPTYETGTLRKFSEGRTETIRLPNIDTANFVEKLYQNKSTVIELSDLLKIAIESHKNYGILAMNGKGIDRHMLGLRIASRELCIPLPEIFKSNIYKKMMDFKVSTSQVPTKYPLSLSFGPSSPDCYGICYNPREKEIIFTITAYNECENTSTYNFGKELDRALCDLRNILLKTEKIEKAKL</sequence>
<dbReference type="InterPro" id="IPR023213">
    <property type="entry name" value="CAT-like_dom_sf"/>
</dbReference>
<feature type="active site" description="Proton acceptor" evidence="4">
    <location>
        <position position="325"/>
    </location>
</feature>
<evidence type="ECO:0000256" key="2">
    <source>
        <dbReference type="ARBA" id="ARBA00022679"/>
    </source>
</evidence>
<name>A0A0N4ZQL6_PARTI</name>
<dbReference type="PANTHER" id="PTHR22589">
    <property type="entry name" value="CARNITINE O-ACYLTRANSFERASE"/>
    <property type="match status" value="1"/>
</dbReference>
<dbReference type="InterPro" id="IPR000542">
    <property type="entry name" value="Carn_acyl_trans"/>
</dbReference>
<evidence type="ECO:0000256" key="4">
    <source>
        <dbReference type="PIRSR" id="PIRSR600542-1"/>
    </source>
</evidence>
<feature type="domain" description="Choline/carnitine acyltransferase" evidence="5">
    <location>
        <begin position="23"/>
        <end position="591"/>
    </location>
</feature>
<dbReference type="Proteomes" id="UP000038045">
    <property type="component" value="Unplaced"/>
</dbReference>
<dbReference type="WBParaSite" id="PTRK_0001081100.1">
    <property type="protein sequence ID" value="PTRK_0001081100.1"/>
    <property type="gene ID" value="PTRK_0001081100"/>
</dbReference>
<evidence type="ECO:0000256" key="1">
    <source>
        <dbReference type="ARBA" id="ARBA00005232"/>
    </source>
</evidence>
<evidence type="ECO:0000313" key="6">
    <source>
        <dbReference type="Proteomes" id="UP000038045"/>
    </source>
</evidence>
<dbReference type="GO" id="GO:0004092">
    <property type="term" value="F:carnitine O-acetyltransferase activity"/>
    <property type="evidence" value="ECO:0007669"/>
    <property type="project" value="TreeGrafter"/>
</dbReference>
<protein>
    <submittedName>
        <fullName evidence="7">Carn_acyltransf domain-containing protein</fullName>
    </submittedName>
</protein>
<dbReference type="Pfam" id="PF00755">
    <property type="entry name" value="Carn_acyltransf"/>
    <property type="match status" value="1"/>
</dbReference>
<dbReference type="InterPro" id="IPR039551">
    <property type="entry name" value="Cho/carn_acyl_trans"/>
</dbReference>
<accession>A0A0N4ZQL6</accession>
<dbReference type="AlphaFoldDB" id="A0A0N4ZQL6"/>
<evidence type="ECO:0000256" key="3">
    <source>
        <dbReference type="ARBA" id="ARBA00023315"/>
    </source>
</evidence>
<keyword evidence="3" id="KW-0012">Acyltransferase</keyword>
<reference evidence="7" key="1">
    <citation type="submission" date="2017-02" db="UniProtKB">
        <authorList>
            <consortium name="WormBaseParasite"/>
        </authorList>
    </citation>
    <scope>IDENTIFICATION</scope>
</reference>
<dbReference type="GO" id="GO:0019254">
    <property type="term" value="P:carnitine metabolic process, CoA-linked"/>
    <property type="evidence" value="ECO:0007669"/>
    <property type="project" value="TreeGrafter"/>
</dbReference>
<keyword evidence="6" id="KW-1185">Reference proteome</keyword>
<evidence type="ECO:0000259" key="5">
    <source>
        <dbReference type="Pfam" id="PF00755"/>
    </source>
</evidence>
<dbReference type="GO" id="GO:0005777">
    <property type="term" value="C:peroxisome"/>
    <property type="evidence" value="ECO:0007669"/>
    <property type="project" value="TreeGrafter"/>
</dbReference>
<keyword evidence="2" id="KW-0808">Transferase</keyword>